<dbReference type="AlphaFoldDB" id="A0A0A9C193"/>
<accession>A0A0A9C193</accession>
<evidence type="ECO:0000313" key="1">
    <source>
        <dbReference type="EMBL" id="JAD65307.1"/>
    </source>
</evidence>
<protein>
    <submittedName>
        <fullName evidence="1">Uncharacterized protein</fullName>
    </submittedName>
</protein>
<reference evidence="1" key="2">
    <citation type="journal article" date="2015" name="Data Brief">
        <title>Shoot transcriptome of the giant reed, Arundo donax.</title>
        <authorList>
            <person name="Barrero R.A."/>
            <person name="Guerrero F.D."/>
            <person name="Moolhuijzen P."/>
            <person name="Goolsby J.A."/>
            <person name="Tidwell J."/>
            <person name="Bellgard S.E."/>
            <person name="Bellgard M.I."/>
        </authorList>
    </citation>
    <scope>NUCLEOTIDE SEQUENCE</scope>
    <source>
        <tissue evidence="1">Shoot tissue taken approximately 20 cm above the soil surface</tissue>
    </source>
</reference>
<reference evidence="1" key="1">
    <citation type="submission" date="2014-09" db="EMBL/GenBank/DDBJ databases">
        <authorList>
            <person name="Magalhaes I.L.F."/>
            <person name="Oliveira U."/>
            <person name="Santos F.R."/>
            <person name="Vidigal T.H.D.A."/>
            <person name="Brescovit A.D."/>
            <person name="Santos A.J."/>
        </authorList>
    </citation>
    <scope>NUCLEOTIDE SEQUENCE</scope>
    <source>
        <tissue evidence="1">Shoot tissue taken approximately 20 cm above the soil surface</tissue>
    </source>
</reference>
<proteinExistence type="predicted"/>
<sequence>MTTIIHLNYFPARRLEAADSISQYTDIASYKTPYLLPLSLSSLHWGQRKRTQHTNLHALIPS</sequence>
<dbReference type="EMBL" id="GBRH01232588">
    <property type="protein sequence ID" value="JAD65307.1"/>
    <property type="molecule type" value="Transcribed_RNA"/>
</dbReference>
<organism evidence="1">
    <name type="scientific">Arundo donax</name>
    <name type="common">Giant reed</name>
    <name type="synonym">Donax arundinaceus</name>
    <dbReference type="NCBI Taxonomy" id="35708"/>
    <lineage>
        <taxon>Eukaryota</taxon>
        <taxon>Viridiplantae</taxon>
        <taxon>Streptophyta</taxon>
        <taxon>Embryophyta</taxon>
        <taxon>Tracheophyta</taxon>
        <taxon>Spermatophyta</taxon>
        <taxon>Magnoliopsida</taxon>
        <taxon>Liliopsida</taxon>
        <taxon>Poales</taxon>
        <taxon>Poaceae</taxon>
        <taxon>PACMAD clade</taxon>
        <taxon>Arundinoideae</taxon>
        <taxon>Arundineae</taxon>
        <taxon>Arundo</taxon>
    </lineage>
</organism>
<name>A0A0A9C193_ARUDO</name>